<dbReference type="PANTHER" id="PTHR22916">
    <property type="entry name" value="GLYCOSYLTRANSFERASE"/>
    <property type="match status" value="1"/>
</dbReference>
<dbReference type="Proteomes" id="UP000237381">
    <property type="component" value="Unassembled WGS sequence"/>
</dbReference>
<dbReference type="EMBL" id="PQGA01000007">
    <property type="protein sequence ID" value="POR51217.1"/>
    <property type="molecule type" value="Genomic_DNA"/>
</dbReference>
<name>A0A2S4M9Q7_9BURK</name>
<gene>
    <name evidence="2" type="ORF">B0G62_107245</name>
</gene>
<dbReference type="InterPro" id="IPR001173">
    <property type="entry name" value="Glyco_trans_2-like"/>
</dbReference>
<dbReference type="AlphaFoldDB" id="A0A2S4M9Q7"/>
<sequence>MFRCTAQTGTSQTTDNEEGVRAVKALTIVICSYNYERFLREAIDSALAQEPQLTQVIVIDDGSTDGSHAIIASYGDRIIPVLKANGGQASSYNLGLEMVDTEYILYLDSDDVLYDGAIAQVVEAFEHGNYGKVQFTLSVIDGQSRPTGARVPHSQPPAECGALLRNGWLYPSPPASGNAYRVSALRRILPLPQATRRGIAADFFAIYGVVLVGKVGVIDRPLGGYRVHGAADQPGAKPTAHASLSIANSQDVAEVVRAFPQRWQALRELVNERLGEQLPEQAMDFSYEKAHLCMQVYEAQWSRRWHWIVFGSRRYFRSILSNPFWTLRKKFSAIALTLLCLLPLRSVSDHAIRYIANPLARGTQDHRS</sequence>
<reference evidence="2 3" key="1">
    <citation type="submission" date="2018-01" db="EMBL/GenBank/DDBJ databases">
        <title>Genomic Encyclopedia of Type Strains, Phase III (KMG-III): the genomes of soil and plant-associated and newly described type strains.</title>
        <authorList>
            <person name="Whitman W."/>
        </authorList>
    </citation>
    <scope>NUCLEOTIDE SEQUENCE [LARGE SCALE GENOMIC DNA]</scope>
    <source>
        <strain evidence="2 3">JCM 18070</strain>
    </source>
</reference>
<dbReference type="PANTHER" id="PTHR22916:SF3">
    <property type="entry name" value="UDP-GLCNAC:BETAGAL BETA-1,3-N-ACETYLGLUCOSAMINYLTRANSFERASE-LIKE PROTEIN 1"/>
    <property type="match status" value="1"/>
</dbReference>
<dbReference type="SUPFAM" id="SSF53448">
    <property type="entry name" value="Nucleotide-diphospho-sugar transferases"/>
    <property type="match status" value="1"/>
</dbReference>
<keyword evidence="3" id="KW-1185">Reference proteome</keyword>
<evidence type="ECO:0000313" key="3">
    <source>
        <dbReference type="Proteomes" id="UP000237381"/>
    </source>
</evidence>
<organism evidence="2 3">
    <name type="scientific">Paraburkholderia eburnea</name>
    <dbReference type="NCBI Taxonomy" id="1189126"/>
    <lineage>
        <taxon>Bacteria</taxon>
        <taxon>Pseudomonadati</taxon>
        <taxon>Pseudomonadota</taxon>
        <taxon>Betaproteobacteria</taxon>
        <taxon>Burkholderiales</taxon>
        <taxon>Burkholderiaceae</taxon>
        <taxon>Paraburkholderia</taxon>
    </lineage>
</organism>
<accession>A0A2S4M9Q7</accession>
<proteinExistence type="predicted"/>
<dbReference type="GO" id="GO:0016758">
    <property type="term" value="F:hexosyltransferase activity"/>
    <property type="evidence" value="ECO:0007669"/>
    <property type="project" value="UniProtKB-ARBA"/>
</dbReference>
<keyword evidence="2" id="KW-0808">Transferase</keyword>
<evidence type="ECO:0000259" key="1">
    <source>
        <dbReference type="Pfam" id="PF00535"/>
    </source>
</evidence>
<comment type="caution">
    <text evidence="2">The sequence shown here is derived from an EMBL/GenBank/DDBJ whole genome shotgun (WGS) entry which is preliminary data.</text>
</comment>
<dbReference type="InterPro" id="IPR029044">
    <property type="entry name" value="Nucleotide-diphossugar_trans"/>
</dbReference>
<evidence type="ECO:0000313" key="2">
    <source>
        <dbReference type="EMBL" id="POR51217.1"/>
    </source>
</evidence>
<protein>
    <submittedName>
        <fullName evidence="2">Glycosyl transferase family 2</fullName>
    </submittedName>
</protein>
<dbReference type="Pfam" id="PF00535">
    <property type="entry name" value="Glycos_transf_2"/>
    <property type="match status" value="1"/>
</dbReference>
<dbReference type="Gene3D" id="3.90.550.10">
    <property type="entry name" value="Spore Coat Polysaccharide Biosynthesis Protein SpsA, Chain A"/>
    <property type="match status" value="1"/>
</dbReference>
<feature type="domain" description="Glycosyltransferase 2-like" evidence="1">
    <location>
        <begin position="27"/>
        <end position="149"/>
    </location>
</feature>